<evidence type="ECO:0000313" key="3">
    <source>
        <dbReference type="EMBL" id="XCH45174.1"/>
    </source>
</evidence>
<feature type="domain" description="RNase H type-1" evidence="2">
    <location>
        <begin position="43"/>
        <end position="185"/>
    </location>
</feature>
<dbReference type="InterPro" id="IPR012337">
    <property type="entry name" value="RNaseH-like_sf"/>
</dbReference>
<evidence type="ECO:0000256" key="1">
    <source>
        <dbReference type="SAM" id="Phobius"/>
    </source>
</evidence>
<dbReference type="EMBL" id="PP931174">
    <property type="protein sequence ID" value="XCH45174.1"/>
    <property type="molecule type" value="Genomic_DNA"/>
</dbReference>
<protein>
    <submittedName>
        <fullName evidence="3">Rnase H</fullName>
    </submittedName>
</protein>
<keyword evidence="1" id="KW-0812">Transmembrane</keyword>
<sequence>MTKRLGLYVLVVLIMIVSISNTFIILQVNHIILTSCLERSYQLDNIVYVYTDGSSDYKEGTYGSGAVLLDSPRDDAKIISEVSKGGAKKALAKYNNVTGEVLACCYGIEKAVKLGYKQVVVYVDYIGLIKWYEGSWQARNILSQTYIKMLREYQKHITIEFVKVKGHSNTKWNDYVDDLAKKSIGK</sequence>
<keyword evidence="1" id="KW-1133">Transmembrane helix</keyword>
<dbReference type="GO" id="GO:0004523">
    <property type="term" value="F:RNA-DNA hybrid ribonuclease activity"/>
    <property type="evidence" value="ECO:0007669"/>
    <property type="project" value="InterPro"/>
</dbReference>
<keyword evidence="1" id="KW-0472">Membrane</keyword>
<dbReference type="SUPFAM" id="SSF53098">
    <property type="entry name" value="Ribonuclease H-like"/>
    <property type="match status" value="1"/>
</dbReference>
<organism evidence="3">
    <name type="scientific">Mammaliicoccus phage MSShimriz1</name>
    <dbReference type="NCBI Taxonomy" id="3230127"/>
    <lineage>
        <taxon>Viruses</taxon>
    </lineage>
</organism>
<evidence type="ECO:0000259" key="2">
    <source>
        <dbReference type="PROSITE" id="PS50879"/>
    </source>
</evidence>
<proteinExistence type="predicted"/>
<dbReference type="InterPro" id="IPR036397">
    <property type="entry name" value="RNaseH_sf"/>
</dbReference>
<dbReference type="InterPro" id="IPR002156">
    <property type="entry name" value="RNaseH_domain"/>
</dbReference>
<dbReference type="PROSITE" id="PS50879">
    <property type="entry name" value="RNASE_H_1"/>
    <property type="match status" value="1"/>
</dbReference>
<dbReference type="Gene3D" id="3.30.420.10">
    <property type="entry name" value="Ribonuclease H-like superfamily/Ribonuclease H"/>
    <property type="match status" value="1"/>
</dbReference>
<dbReference type="Pfam" id="PF00075">
    <property type="entry name" value="RNase_H"/>
    <property type="match status" value="1"/>
</dbReference>
<reference evidence="3" key="1">
    <citation type="submission" date="2024-06" db="EMBL/GenBank/DDBJ databases">
        <authorList>
            <person name="Ashkenazi R."/>
            <person name="Lipszyc R.R."/>
            <person name="Braunstein R."/>
            <person name="Yerushalmy O."/>
            <person name="Alkalay-Oren S."/>
            <person name="Coppenhagn-Glazer S."/>
            <person name="Hazan R."/>
        </authorList>
    </citation>
    <scope>NUCLEOTIDE SEQUENCE</scope>
</reference>
<feature type="transmembrane region" description="Helical" evidence="1">
    <location>
        <begin position="7"/>
        <end position="26"/>
    </location>
</feature>
<dbReference type="GO" id="GO:0003676">
    <property type="term" value="F:nucleic acid binding"/>
    <property type="evidence" value="ECO:0007669"/>
    <property type="project" value="InterPro"/>
</dbReference>
<accession>A0AAU8GTE1</accession>
<name>A0AAU8GTE1_9VIRU</name>